<dbReference type="PaxDb" id="29760-VIT_02s0033g00620.t01"/>
<organism evidence="1 2">
    <name type="scientific">Vitis vinifera</name>
    <name type="common">Grape</name>
    <dbReference type="NCBI Taxonomy" id="29760"/>
    <lineage>
        <taxon>Eukaryota</taxon>
        <taxon>Viridiplantae</taxon>
        <taxon>Streptophyta</taxon>
        <taxon>Embryophyta</taxon>
        <taxon>Tracheophyta</taxon>
        <taxon>Spermatophyta</taxon>
        <taxon>Magnoliopsida</taxon>
        <taxon>eudicotyledons</taxon>
        <taxon>Gunneridae</taxon>
        <taxon>Pentapetalae</taxon>
        <taxon>rosids</taxon>
        <taxon>Vitales</taxon>
        <taxon>Vitaceae</taxon>
        <taxon>Viteae</taxon>
        <taxon>Vitis</taxon>
    </lineage>
</organism>
<protein>
    <submittedName>
        <fullName evidence="1">Uncharacterized protein</fullName>
    </submittedName>
</protein>
<dbReference type="InParanoid" id="D7U3U5"/>
<dbReference type="EMBL" id="FN596505">
    <property type="protein sequence ID" value="CBI37414.3"/>
    <property type="molecule type" value="Genomic_DNA"/>
</dbReference>
<sequence length="60" mass="7078">MWHNKEKKINYSIRKKKKISNLKTDEKSVVVLILGARDLNRKIMVGDDNEGKIGRERARR</sequence>
<dbReference type="Proteomes" id="UP000009183">
    <property type="component" value="Chromosome 2"/>
</dbReference>
<reference evidence="2" key="1">
    <citation type="journal article" date="2007" name="Nature">
        <title>The grapevine genome sequence suggests ancestral hexaploidization in major angiosperm phyla.</title>
        <authorList>
            <consortium name="The French-Italian Public Consortium for Grapevine Genome Characterization."/>
            <person name="Jaillon O."/>
            <person name="Aury J.-M."/>
            <person name="Noel B."/>
            <person name="Policriti A."/>
            <person name="Clepet C."/>
            <person name="Casagrande A."/>
            <person name="Choisne N."/>
            <person name="Aubourg S."/>
            <person name="Vitulo N."/>
            <person name="Jubin C."/>
            <person name="Vezzi A."/>
            <person name="Legeai F."/>
            <person name="Hugueney P."/>
            <person name="Dasilva C."/>
            <person name="Horner D."/>
            <person name="Mica E."/>
            <person name="Jublot D."/>
            <person name="Poulain J."/>
            <person name="Bruyere C."/>
            <person name="Billault A."/>
            <person name="Segurens B."/>
            <person name="Gouyvenoux M."/>
            <person name="Ugarte E."/>
            <person name="Cattonaro F."/>
            <person name="Anthouard V."/>
            <person name="Vico V."/>
            <person name="Del Fabbro C."/>
            <person name="Alaux M."/>
            <person name="Di Gaspero G."/>
            <person name="Dumas V."/>
            <person name="Felice N."/>
            <person name="Paillard S."/>
            <person name="Juman I."/>
            <person name="Moroldo M."/>
            <person name="Scalabrin S."/>
            <person name="Canaguier A."/>
            <person name="Le Clainche I."/>
            <person name="Malacrida G."/>
            <person name="Durand E."/>
            <person name="Pesole G."/>
            <person name="Laucou V."/>
            <person name="Chatelet P."/>
            <person name="Merdinoglu D."/>
            <person name="Delledonne M."/>
            <person name="Pezzotti M."/>
            <person name="Lecharny A."/>
            <person name="Scarpelli C."/>
            <person name="Artiguenave F."/>
            <person name="Pe M.E."/>
            <person name="Valle G."/>
            <person name="Morgante M."/>
            <person name="Caboche M."/>
            <person name="Adam-Blondon A.-F."/>
            <person name="Weissenbach J."/>
            <person name="Quetier F."/>
            <person name="Wincker P."/>
        </authorList>
    </citation>
    <scope>NUCLEOTIDE SEQUENCE [LARGE SCALE GENOMIC DNA]</scope>
    <source>
        <strain evidence="2">cv. Pinot noir / PN40024</strain>
    </source>
</reference>
<proteinExistence type="predicted"/>
<dbReference type="HOGENOM" id="CLU_2946365_0_0_1"/>
<name>D7U3U5_VITVI</name>
<gene>
    <name evidence="1" type="ordered locus">VIT_02s0033g00620</name>
</gene>
<evidence type="ECO:0000313" key="2">
    <source>
        <dbReference type="Proteomes" id="UP000009183"/>
    </source>
</evidence>
<keyword evidence="2" id="KW-1185">Reference proteome</keyword>
<dbReference type="AlphaFoldDB" id="D7U3U5"/>
<accession>D7U3U5</accession>
<evidence type="ECO:0000313" key="1">
    <source>
        <dbReference type="EMBL" id="CBI37414.3"/>
    </source>
</evidence>